<comment type="miscellaneous">
    <text evidence="14">Bacitracin is thought to be involved in the inhibition of peptidoglycan synthesis by sequestering undecaprenyl diphosphate, thereby reducing the pool of lipid carrier available.</text>
</comment>
<dbReference type="KEGG" id="cvc:BKX93_22820"/>
<dbReference type="AlphaFoldDB" id="A0A1D9LN81"/>
<evidence type="ECO:0000256" key="6">
    <source>
        <dbReference type="ARBA" id="ARBA00022692"/>
    </source>
</evidence>
<keyword evidence="5 14" id="KW-1003">Cell membrane</keyword>
<evidence type="ECO:0000256" key="9">
    <source>
        <dbReference type="ARBA" id="ARBA00023136"/>
    </source>
</evidence>
<organism evidence="15 17">
    <name type="scientific">Chromobacterium vaccinii</name>
    <dbReference type="NCBI Taxonomy" id="1108595"/>
    <lineage>
        <taxon>Bacteria</taxon>
        <taxon>Pseudomonadati</taxon>
        <taxon>Pseudomonadota</taxon>
        <taxon>Betaproteobacteria</taxon>
        <taxon>Neisseriales</taxon>
        <taxon>Chromobacteriaceae</taxon>
        <taxon>Chromobacterium</taxon>
    </lineage>
</organism>
<evidence type="ECO:0000256" key="3">
    <source>
        <dbReference type="ARBA" id="ARBA00012374"/>
    </source>
</evidence>
<comment type="subcellular location">
    <subcellularLocation>
        <location evidence="1 14">Cell membrane</location>
        <topology evidence="1 14">Multi-pass membrane protein</topology>
    </subcellularLocation>
</comment>
<feature type="transmembrane region" description="Helical" evidence="14">
    <location>
        <begin position="223"/>
        <end position="244"/>
    </location>
</feature>
<dbReference type="EMBL" id="JBDOJC010000001">
    <property type="protein sequence ID" value="MEO2215531.1"/>
    <property type="molecule type" value="Genomic_DNA"/>
</dbReference>
<dbReference type="EC" id="3.6.1.27" evidence="3 14"/>
<evidence type="ECO:0000256" key="1">
    <source>
        <dbReference type="ARBA" id="ARBA00004651"/>
    </source>
</evidence>
<accession>A0A1D9LN81</accession>
<keyword evidence="14" id="KW-0573">Peptidoglycan synthesis</keyword>
<reference evidence="16 18" key="2">
    <citation type="submission" date="2024-05" db="EMBL/GenBank/DDBJ databases">
        <authorList>
            <person name="De Oliveira J.P."/>
            <person name="Noriler S.A."/>
            <person name="De Oliveira A.G."/>
            <person name="Sipoli D.S."/>
        </authorList>
    </citation>
    <scope>NUCLEOTIDE SEQUENCE [LARGE SCALE GENOMIC DNA]</scope>
    <source>
        <strain evidence="16 18">LABIM189</strain>
    </source>
</reference>
<dbReference type="GO" id="GO:0050380">
    <property type="term" value="F:undecaprenyl-diphosphatase activity"/>
    <property type="evidence" value="ECO:0007669"/>
    <property type="project" value="UniProtKB-UniRule"/>
</dbReference>
<evidence type="ECO:0000313" key="15">
    <source>
        <dbReference type="EMBL" id="AOZ52563.1"/>
    </source>
</evidence>
<evidence type="ECO:0000256" key="5">
    <source>
        <dbReference type="ARBA" id="ARBA00022475"/>
    </source>
</evidence>
<evidence type="ECO:0000256" key="2">
    <source>
        <dbReference type="ARBA" id="ARBA00010621"/>
    </source>
</evidence>
<dbReference type="Pfam" id="PF02673">
    <property type="entry name" value="BacA"/>
    <property type="match status" value="1"/>
</dbReference>
<feature type="transmembrane region" description="Helical" evidence="14">
    <location>
        <begin position="45"/>
        <end position="64"/>
    </location>
</feature>
<dbReference type="PANTHER" id="PTHR30622">
    <property type="entry name" value="UNDECAPRENYL-DIPHOSPHATASE"/>
    <property type="match status" value="1"/>
</dbReference>
<evidence type="ECO:0000313" key="18">
    <source>
        <dbReference type="Proteomes" id="UP001455709"/>
    </source>
</evidence>
<evidence type="ECO:0000256" key="10">
    <source>
        <dbReference type="ARBA" id="ARBA00023251"/>
    </source>
</evidence>
<dbReference type="GO" id="GO:0009252">
    <property type="term" value="P:peptidoglycan biosynthetic process"/>
    <property type="evidence" value="ECO:0007669"/>
    <property type="project" value="UniProtKB-KW"/>
</dbReference>
<dbReference type="GO" id="GO:0071555">
    <property type="term" value="P:cell wall organization"/>
    <property type="evidence" value="ECO:0007669"/>
    <property type="project" value="UniProtKB-KW"/>
</dbReference>
<dbReference type="Proteomes" id="UP001455709">
    <property type="component" value="Unassembled WGS sequence"/>
</dbReference>
<keyword evidence="9 14" id="KW-0472">Membrane</keyword>
<feature type="transmembrane region" description="Helical" evidence="14">
    <location>
        <begin position="89"/>
        <end position="107"/>
    </location>
</feature>
<sequence>MNATEALLFAVIQGISELFPVSSLGHGVLIPDWLHWSINRTHPDFLPFMVMLHLGTAAALLIYFRRDWTDLIGGWLKAGGRASNPHARLMWLVIAGTIPAGLLGLLLEKQLRALFTSATAVLVFLALNGLMLLWGDRLKKKTASHELSELSFAGAIKIGAGQALALLPGFSRSGATLVAGLAHGLDYASSARFSFLLATPIITAAGVLEIPKLAHHGSGAPQWGLLLACGAVSGLCAYASTWFLMRYFKKTEIESLRPFGFYCLLVGLVGLLVKLV</sequence>
<evidence type="ECO:0000256" key="13">
    <source>
        <dbReference type="ARBA" id="ARBA00047594"/>
    </source>
</evidence>
<dbReference type="EMBL" id="CP017707">
    <property type="protein sequence ID" value="AOZ52563.1"/>
    <property type="molecule type" value="Genomic_DNA"/>
</dbReference>
<evidence type="ECO:0000313" key="17">
    <source>
        <dbReference type="Proteomes" id="UP000178776"/>
    </source>
</evidence>
<evidence type="ECO:0000256" key="12">
    <source>
        <dbReference type="ARBA" id="ARBA00032932"/>
    </source>
</evidence>
<evidence type="ECO:0000256" key="8">
    <source>
        <dbReference type="ARBA" id="ARBA00022989"/>
    </source>
</evidence>
<dbReference type="PANTHER" id="PTHR30622:SF4">
    <property type="entry name" value="UNDECAPRENYL-DIPHOSPHATASE"/>
    <property type="match status" value="1"/>
</dbReference>
<evidence type="ECO:0000313" key="16">
    <source>
        <dbReference type="EMBL" id="MEO2215531.1"/>
    </source>
</evidence>
<dbReference type="Proteomes" id="UP000178776">
    <property type="component" value="Chromosome"/>
</dbReference>
<dbReference type="HAMAP" id="MF_01006">
    <property type="entry name" value="Undec_diphosphatase"/>
    <property type="match status" value="1"/>
</dbReference>
<keyword evidence="6 14" id="KW-0812">Transmembrane</keyword>
<comment type="function">
    <text evidence="14">Catalyzes the dephosphorylation of undecaprenyl diphosphate (UPP). Confers resistance to bacitracin.</text>
</comment>
<proteinExistence type="inferred from homology"/>
<keyword evidence="7 14" id="KW-0378">Hydrolase</keyword>
<keyword evidence="10 14" id="KW-0046">Antibiotic resistance</keyword>
<dbReference type="STRING" id="1108595.BKX93_22820"/>
<evidence type="ECO:0000256" key="14">
    <source>
        <dbReference type="HAMAP-Rule" id="MF_01006"/>
    </source>
</evidence>
<comment type="catalytic activity">
    <reaction evidence="13 14">
        <text>di-trans,octa-cis-undecaprenyl diphosphate + H2O = di-trans,octa-cis-undecaprenyl phosphate + phosphate + H(+)</text>
        <dbReference type="Rhea" id="RHEA:28094"/>
        <dbReference type="ChEBI" id="CHEBI:15377"/>
        <dbReference type="ChEBI" id="CHEBI:15378"/>
        <dbReference type="ChEBI" id="CHEBI:43474"/>
        <dbReference type="ChEBI" id="CHEBI:58405"/>
        <dbReference type="ChEBI" id="CHEBI:60392"/>
        <dbReference type="EC" id="3.6.1.27"/>
    </reaction>
</comment>
<name>A0A1D9LN81_9NEIS</name>
<dbReference type="NCBIfam" id="NF001397">
    <property type="entry name" value="PRK00281.3-4"/>
    <property type="match status" value="1"/>
</dbReference>
<comment type="similarity">
    <text evidence="2 14">Belongs to the UppP family.</text>
</comment>
<dbReference type="GeneID" id="68844032"/>
<keyword evidence="14" id="KW-0133">Cell shape</keyword>
<protein>
    <recommendedName>
        <fullName evidence="4 14">Undecaprenyl-diphosphatase</fullName>
        <ecNumber evidence="3 14">3.6.1.27</ecNumber>
    </recommendedName>
    <alternativeName>
        <fullName evidence="12 14">Bacitracin resistance protein</fullName>
    </alternativeName>
    <alternativeName>
        <fullName evidence="11 14">Undecaprenyl pyrophosphate phosphatase</fullName>
    </alternativeName>
</protein>
<dbReference type="InterPro" id="IPR003824">
    <property type="entry name" value="UppP"/>
</dbReference>
<feature type="transmembrane region" description="Helical" evidence="14">
    <location>
        <begin position="256"/>
        <end position="273"/>
    </location>
</feature>
<dbReference type="GO" id="GO:0008360">
    <property type="term" value="P:regulation of cell shape"/>
    <property type="evidence" value="ECO:0007669"/>
    <property type="project" value="UniProtKB-KW"/>
</dbReference>
<feature type="transmembrane region" description="Helical" evidence="14">
    <location>
        <begin position="193"/>
        <end position="211"/>
    </location>
</feature>
<feature type="transmembrane region" description="Helical" evidence="14">
    <location>
        <begin position="7"/>
        <end position="25"/>
    </location>
</feature>
<dbReference type="GO" id="GO:0005886">
    <property type="term" value="C:plasma membrane"/>
    <property type="evidence" value="ECO:0007669"/>
    <property type="project" value="UniProtKB-SubCell"/>
</dbReference>
<reference evidence="15 17" key="1">
    <citation type="submission" date="2016-10" db="EMBL/GenBank/DDBJ databases">
        <title>Chromobacterium muskegensis sp. nov., an insecticidal bacterium isolated from Sphagnum bogs.</title>
        <authorList>
            <person name="Sparks M.E."/>
            <person name="Blackburn M.B."/>
            <person name="Gundersen-Rindal D.E."/>
            <person name="Mitchell A."/>
            <person name="Farrar R."/>
            <person name="Kuhar D."/>
        </authorList>
    </citation>
    <scope>NUCLEOTIDE SEQUENCE [LARGE SCALE GENOMIC DNA]</scope>
    <source>
        <strain evidence="15 17">21-1</strain>
    </source>
</reference>
<evidence type="ECO:0000256" key="4">
    <source>
        <dbReference type="ARBA" id="ARBA00021581"/>
    </source>
</evidence>
<feature type="transmembrane region" description="Helical" evidence="14">
    <location>
        <begin position="113"/>
        <end position="134"/>
    </location>
</feature>
<keyword evidence="14" id="KW-0961">Cell wall biogenesis/degradation</keyword>
<gene>
    <name evidence="14" type="primary">uppP</name>
    <name evidence="16" type="ORF">ABGV49_00420</name>
    <name evidence="15" type="ORF">BKX93_22820</name>
</gene>
<keyword evidence="18" id="KW-1185">Reference proteome</keyword>
<evidence type="ECO:0000256" key="11">
    <source>
        <dbReference type="ARBA" id="ARBA00032707"/>
    </source>
</evidence>
<keyword evidence="8 14" id="KW-1133">Transmembrane helix</keyword>
<dbReference type="GO" id="GO:0046677">
    <property type="term" value="P:response to antibiotic"/>
    <property type="evidence" value="ECO:0007669"/>
    <property type="project" value="UniProtKB-UniRule"/>
</dbReference>
<dbReference type="RefSeq" id="WP_046155902.1">
    <property type="nucleotide sequence ID" value="NZ_CP017707.1"/>
</dbReference>
<evidence type="ECO:0000256" key="7">
    <source>
        <dbReference type="ARBA" id="ARBA00022801"/>
    </source>
</evidence>